<dbReference type="Gene3D" id="3.10.450.50">
    <property type="match status" value="1"/>
</dbReference>
<proteinExistence type="predicted"/>
<reference evidence="3" key="1">
    <citation type="submission" date="2016-02" db="EMBL/GenBank/DDBJ databases">
        <authorList>
            <person name="Wibberg D."/>
        </authorList>
    </citation>
    <scope>NUCLEOTIDE SEQUENCE [LARGE SCALE GENOMIC DNA]</scope>
</reference>
<evidence type="ECO:0000313" key="2">
    <source>
        <dbReference type="EMBL" id="SBW22617.1"/>
    </source>
</evidence>
<feature type="domain" description="SnoaL-like" evidence="1">
    <location>
        <begin position="19"/>
        <end position="156"/>
    </location>
</feature>
<sequence>MAPTRSATRVPVPVGAGTYVEIHGLYARQAQSMDLGDAETFTATFTEDAVFTHISSGEVLRGRAAIAEALLRTAERRRGAVHRHWFNQLVLDASGEDGAADGQGAAGPVDGPGSVTARYYAIVSATGADGTVRWDPSCVVEDVLVRGAGGWLTRFRTVRRDDLLLR</sequence>
<keyword evidence="3" id="KW-1185">Reference proteome</keyword>
<dbReference type="EMBL" id="FLUV01001210">
    <property type="protein sequence ID" value="SBW22617.1"/>
    <property type="molecule type" value="Genomic_DNA"/>
</dbReference>
<dbReference type="Pfam" id="PF13577">
    <property type="entry name" value="SnoaL_4"/>
    <property type="match status" value="1"/>
</dbReference>
<name>A0A1C3NYK0_9ACTN</name>
<dbReference type="InterPro" id="IPR037401">
    <property type="entry name" value="SnoaL-like"/>
</dbReference>
<accession>A0A1C3NYK0</accession>
<dbReference type="SUPFAM" id="SSF54427">
    <property type="entry name" value="NTF2-like"/>
    <property type="match status" value="1"/>
</dbReference>
<dbReference type="InterPro" id="IPR032710">
    <property type="entry name" value="NTF2-like_dom_sf"/>
</dbReference>
<organism evidence="2 3">
    <name type="scientific">Candidatus Protofrankia californiensis</name>
    <dbReference type="NCBI Taxonomy" id="1839754"/>
    <lineage>
        <taxon>Bacteria</taxon>
        <taxon>Bacillati</taxon>
        <taxon>Actinomycetota</taxon>
        <taxon>Actinomycetes</taxon>
        <taxon>Frankiales</taxon>
        <taxon>Frankiaceae</taxon>
        <taxon>Protofrankia</taxon>
    </lineage>
</organism>
<dbReference type="AlphaFoldDB" id="A0A1C3NYK0"/>
<evidence type="ECO:0000259" key="1">
    <source>
        <dbReference type="Pfam" id="PF13577"/>
    </source>
</evidence>
<dbReference type="Proteomes" id="UP000199013">
    <property type="component" value="Unassembled WGS sequence"/>
</dbReference>
<protein>
    <recommendedName>
        <fullName evidence="1">SnoaL-like domain-containing protein</fullName>
    </recommendedName>
</protein>
<evidence type="ECO:0000313" key="3">
    <source>
        <dbReference type="Proteomes" id="UP000199013"/>
    </source>
</evidence>
<gene>
    <name evidence="2" type="ORF">FDG2_2879</name>
</gene>